<keyword evidence="2" id="KW-1185">Reference proteome</keyword>
<reference evidence="1 2" key="1">
    <citation type="submission" date="2014-04" db="EMBL/GenBank/DDBJ databases">
        <title>Evolutionary Origins and Diversification of the Mycorrhizal Mutualists.</title>
        <authorList>
            <consortium name="DOE Joint Genome Institute"/>
            <consortium name="Mycorrhizal Genomics Consortium"/>
            <person name="Kohler A."/>
            <person name="Kuo A."/>
            <person name="Nagy L.G."/>
            <person name="Floudas D."/>
            <person name="Copeland A."/>
            <person name="Barry K.W."/>
            <person name="Cichocki N."/>
            <person name="Veneault-Fourrey C."/>
            <person name="LaButti K."/>
            <person name="Lindquist E.A."/>
            <person name="Lipzen A."/>
            <person name="Lundell T."/>
            <person name="Morin E."/>
            <person name="Murat C."/>
            <person name="Riley R."/>
            <person name="Ohm R."/>
            <person name="Sun H."/>
            <person name="Tunlid A."/>
            <person name="Henrissat B."/>
            <person name="Grigoriev I.V."/>
            <person name="Hibbett D.S."/>
            <person name="Martin F."/>
        </authorList>
    </citation>
    <scope>NUCLEOTIDE SEQUENCE [LARGE SCALE GENOMIC DNA]</scope>
    <source>
        <strain evidence="1 2">Koide BX008</strain>
    </source>
</reference>
<protein>
    <submittedName>
        <fullName evidence="1">Uncharacterized protein</fullName>
    </submittedName>
</protein>
<name>A0A0C2SV22_AMAMK</name>
<proteinExistence type="predicted"/>
<organism evidence="1 2">
    <name type="scientific">Amanita muscaria (strain Koide BX008)</name>
    <dbReference type="NCBI Taxonomy" id="946122"/>
    <lineage>
        <taxon>Eukaryota</taxon>
        <taxon>Fungi</taxon>
        <taxon>Dikarya</taxon>
        <taxon>Basidiomycota</taxon>
        <taxon>Agaricomycotina</taxon>
        <taxon>Agaricomycetes</taxon>
        <taxon>Agaricomycetidae</taxon>
        <taxon>Agaricales</taxon>
        <taxon>Pluteineae</taxon>
        <taxon>Amanitaceae</taxon>
        <taxon>Amanita</taxon>
    </lineage>
</organism>
<evidence type="ECO:0000313" key="1">
    <source>
        <dbReference type="EMBL" id="KIL67280.1"/>
    </source>
</evidence>
<gene>
    <name evidence="1" type="ORF">M378DRAFT_159684</name>
</gene>
<dbReference type="HOGENOM" id="CLU_3049807_0_0_1"/>
<accession>A0A0C2SV22</accession>
<dbReference type="InParanoid" id="A0A0C2SV22"/>
<evidence type="ECO:0000313" key="2">
    <source>
        <dbReference type="Proteomes" id="UP000054549"/>
    </source>
</evidence>
<dbReference type="EMBL" id="KN818232">
    <property type="protein sequence ID" value="KIL67280.1"/>
    <property type="molecule type" value="Genomic_DNA"/>
</dbReference>
<dbReference type="Proteomes" id="UP000054549">
    <property type="component" value="Unassembled WGS sequence"/>
</dbReference>
<sequence>MALTQLALKSGTANQFRDAFLKQLGCWCRLCSSSLLVIRIQVAAMEDEMTFDSR</sequence>
<dbReference type="AlphaFoldDB" id="A0A0C2SV22"/>